<dbReference type="InterPro" id="IPR008794">
    <property type="entry name" value="Pro_racemase_fam"/>
</dbReference>
<evidence type="ECO:0000313" key="2">
    <source>
        <dbReference type="EMBL" id="SDN35754.1"/>
    </source>
</evidence>
<protein>
    <submittedName>
        <fullName evidence="2">Proline racemase</fullName>
    </submittedName>
</protein>
<dbReference type="SFLD" id="SFLDS00028">
    <property type="entry name" value="Proline_Racemase"/>
    <property type="match status" value="1"/>
</dbReference>
<accession>A0A1H0AR01</accession>
<reference evidence="2 3" key="1">
    <citation type="submission" date="2016-10" db="EMBL/GenBank/DDBJ databases">
        <authorList>
            <person name="de Groot N.N."/>
        </authorList>
    </citation>
    <scope>NUCLEOTIDE SEQUENCE [LARGE SCALE GENOMIC DNA]</scope>
    <source>
        <strain evidence="3">EB21,IBRC-M 10013,KCTC 4048</strain>
    </source>
</reference>
<comment type="similarity">
    <text evidence="1">Belongs to the proline racemase family.</text>
</comment>
<keyword evidence="3" id="KW-1185">Reference proteome</keyword>
<dbReference type="AlphaFoldDB" id="A0A1H0AR01"/>
<dbReference type="SUPFAM" id="SSF54506">
    <property type="entry name" value="Diaminopimelate epimerase-like"/>
    <property type="match status" value="1"/>
</dbReference>
<sequence>MDATSLDWNPPDDWRRVETLDAHTGGEPLRIVLDGLPELEGETLLEKRRYMRDEFDDYRRLLMHEPRGHADMYGAILTEPTDERADVGVLFTHNEGYSTMCGHGIVALGVAFVEAGPCEPGDDIVFETPAGLVTATTRGDESGVDHVAFENVPAFVYARNRNVAVPGLGAVAYDVAFGGAFYAYVEAADVGVGLGREDAAELVDVGRRIKRAVADDLAIQHPTEDDLSFLYGTIFVDDEPESGADSRNVCVFADGEVDRCPTGTGVSGRLALLAADERVGPGERFTVESIVDSRFTGWYDEETAFEGYDAVVPTVRGSAHITGTQTFVVDPDDPFPAGFLLRACHRIHLIVSHSPVRFLARSW</sequence>
<dbReference type="FunFam" id="3.10.310.10:FF:000003">
    <property type="entry name" value="Proline racemase"/>
    <property type="match status" value="1"/>
</dbReference>
<dbReference type="EMBL" id="FNIA01000029">
    <property type="protein sequence ID" value="SDN35754.1"/>
    <property type="molecule type" value="Genomic_DNA"/>
</dbReference>
<dbReference type="Pfam" id="PF05544">
    <property type="entry name" value="Pro_racemase"/>
    <property type="match status" value="1"/>
</dbReference>
<dbReference type="OrthoDB" id="166758at2157"/>
<evidence type="ECO:0000256" key="1">
    <source>
        <dbReference type="ARBA" id="ARBA00007529"/>
    </source>
</evidence>
<gene>
    <name evidence="2" type="ORF">SAMN05192554_1292</name>
</gene>
<proteinExistence type="inferred from homology"/>
<dbReference type="PANTHER" id="PTHR33442:SF1">
    <property type="entry name" value="TRANS-3-HYDROXY-L-PROLINE DEHYDRATASE"/>
    <property type="match status" value="1"/>
</dbReference>
<dbReference type="PIRSF" id="PIRSF029792">
    <property type="entry name" value="Pro_racemase"/>
    <property type="match status" value="1"/>
</dbReference>
<dbReference type="Gene3D" id="3.10.310.10">
    <property type="entry name" value="Diaminopimelate Epimerase, Chain A, domain 1"/>
    <property type="match status" value="2"/>
</dbReference>
<organism evidence="2 3">
    <name type="scientific">Haloarchaeobius iranensis</name>
    <dbReference type="NCBI Taxonomy" id="996166"/>
    <lineage>
        <taxon>Archaea</taxon>
        <taxon>Methanobacteriati</taxon>
        <taxon>Methanobacteriota</taxon>
        <taxon>Stenosarchaea group</taxon>
        <taxon>Halobacteria</taxon>
        <taxon>Halobacteriales</taxon>
        <taxon>Halorubellaceae</taxon>
        <taxon>Haloarchaeobius</taxon>
    </lineage>
</organism>
<dbReference type="Proteomes" id="UP000199370">
    <property type="component" value="Unassembled WGS sequence"/>
</dbReference>
<dbReference type="RefSeq" id="WP_089736055.1">
    <property type="nucleotide sequence ID" value="NZ_FNIA01000029.1"/>
</dbReference>
<evidence type="ECO:0000313" key="3">
    <source>
        <dbReference type="Proteomes" id="UP000199370"/>
    </source>
</evidence>
<name>A0A1H0AR01_9EURY</name>
<dbReference type="STRING" id="996166.SAMN05192554_1292"/>
<dbReference type="PANTHER" id="PTHR33442">
    <property type="entry name" value="TRANS-3-HYDROXY-L-PROLINE DEHYDRATASE"/>
    <property type="match status" value="1"/>
</dbReference>